<dbReference type="InterPro" id="IPR011990">
    <property type="entry name" value="TPR-like_helical_dom_sf"/>
</dbReference>
<reference evidence="7 8" key="1">
    <citation type="submission" date="2020-10" db="EMBL/GenBank/DDBJ databases">
        <title>Phylogeny of dyella-like bacteria.</title>
        <authorList>
            <person name="Fu J."/>
        </authorList>
    </citation>
    <scope>NUCLEOTIDE SEQUENCE [LARGE SCALE GENOMIC DNA]</scope>
    <source>
        <strain evidence="7 8">BB4</strain>
    </source>
</reference>
<gene>
    <name evidence="7" type="ORF">ISS97_18860</name>
</gene>
<evidence type="ECO:0000313" key="8">
    <source>
        <dbReference type="Proteomes" id="UP001620408"/>
    </source>
</evidence>
<accession>A0ABW8KBW3</accession>
<dbReference type="PANTHER" id="PTHR47870:SF1">
    <property type="entry name" value="CYTOCHROME C-TYPE BIOGENESIS PROTEIN CCMH"/>
    <property type="match status" value="1"/>
</dbReference>
<dbReference type="SUPFAM" id="SSF48452">
    <property type="entry name" value="TPR-like"/>
    <property type="match status" value="1"/>
</dbReference>
<keyword evidence="4" id="KW-0472">Membrane</keyword>
<dbReference type="RefSeq" id="WP_379984622.1">
    <property type="nucleotide sequence ID" value="NZ_JADIKD010000012.1"/>
</dbReference>
<comment type="caution">
    <text evidence="7">The sequence shown here is derived from an EMBL/GenBank/DDBJ whole genome shotgun (WGS) entry which is preliminary data.</text>
</comment>
<dbReference type="Pfam" id="PF23892">
    <property type="entry name" value="Ig_CycH"/>
    <property type="match status" value="1"/>
</dbReference>
<dbReference type="EMBL" id="JADIKD010000012">
    <property type="protein sequence ID" value="MFK2919337.1"/>
    <property type="molecule type" value="Genomic_DNA"/>
</dbReference>
<keyword evidence="1" id="KW-0677">Repeat</keyword>
<dbReference type="PANTHER" id="PTHR47870">
    <property type="entry name" value="CYTOCHROME C-TYPE BIOGENESIS PROTEIN CCMH"/>
    <property type="match status" value="1"/>
</dbReference>
<name>A0ABW8KBW3_9GAMM</name>
<keyword evidence="4" id="KW-1133">Transmembrane helix</keyword>
<dbReference type="InterPro" id="IPR056413">
    <property type="entry name" value="TPR_CcmH_CycH"/>
</dbReference>
<dbReference type="Pfam" id="PF23914">
    <property type="entry name" value="TPR_CcmH_CycH"/>
    <property type="match status" value="1"/>
</dbReference>
<keyword evidence="3" id="KW-0802">TPR repeat</keyword>
<evidence type="ECO:0000256" key="2">
    <source>
        <dbReference type="ARBA" id="ARBA00022748"/>
    </source>
</evidence>
<sequence length="344" mass="36706">MKLAFYIAAAAMIAVALALLLLPLIRQGRRMGRPRGIFALALTVAFVLPLGAVGLYLLVGTPVALNGVVAQTEQPVNIDQAVTELRKHLEQKPDDVQGWLLLAQTYSAMRKPGEARDAYDQVLRLDASSTVAMIGWAETDSIVRPDHRIDGRALELLERAVKQEPDSQRGLWLLGISDFQHDRYAEAAATWRKLQPLLEPGSTVAQAVAEQIAVADARAGGKPAPTSTVEGPALQVQVVLSPALKDKLTSGDTLFVYARAEQGPPMPLAVAKLDATALPATVTLTDAMGMTPQLKLSSVPRVFVGARISRSGQAMPQPGDLEGDAGVVDVGTRTPVKISIDKVH</sequence>
<evidence type="ECO:0008006" key="9">
    <source>
        <dbReference type="Google" id="ProtNLM"/>
    </source>
</evidence>
<dbReference type="Gene3D" id="1.25.40.10">
    <property type="entry name" value="Tetratricopeptide repeat domain"/>
    <property type="match status" value="1"/>
</dbReference>
<keyword evidence="4" id="KW-0812">Transmembrane</keyword>
<evidence type="ECO:0000259" key="6">
    <source>
        <dbReference type="Pfam" id="PF23914"/>
    </source>
</evidence>
<keyword evidence="8" id="KW-1185">Reference proteome</keyword>
<evidence type="ECO:0000313" key="7">
    <source>
        <dbReference type="EMBL" id="MFK2919337.1"/>
    </source>
</evidence>
<organism evidence="7 8">
    <name type="scientific">Dyella koreensis</name>
    <dbReference type="NCBI Taxonomy" id="311235"/>
    <lineage>
        <taxon>Bacteria</taxon>
        <taxon>Pseudomonadati</taxon>
        <taxon>Pseudomonadota</taxon>
        <taxon>Gammaproteobacteria</taxon>
        <taxon>Lysobacterales</taxon>
        <taxon>Rhodanobacteraceae</taxon>
        <taxon>Dyella</taxon>
    </lineage>
</organism>
<keyword evidence="2" id="KW-0201">Cytochrome c-type biogenesis</keyword>
<dbReference type="InterPro" id="IPR051263">
    <property type="entry name" value="C-type_cytochrome_biogenesis"/>
</dbReference>
<evidence type="ECO:0000256" key="4">
    <source>
        <dbReference type="SAM" id="Phobius"/>
    </source>
</evidence>
<feature type="transmembrane region" description="Helical" evidence="4">
    <location>
        <begin position="6"/>
        <end position="25"/>
    </location>
</feature>
<protein>
    <recommendedName>
        <fullName evidence="9">Tetratricopeptide repeat protein</fullName>
    </recommendedName>
</protein>
<dbReference type="Proteomes" id="UP001620408">
    <property type="component" value="Unassembled WGS sequence"/>
</dbReference>
<evidence type="ECO:0000256" key="3">
    <source>
        <dbReference type="ARBA" id="ARBA00022803"/>
    </source>
</evidence>
<feature type="domain" description="Cytochrome c-type biogenesis protein H TPR" evidence="6">
    <location>
        <begin position="83"/>
        <end position="202"/>
    </location>
</feature>
<proteinExistence type="predicted"/>
<feature type="transmembrane region" description="Helical" evidence="4">
    <location>
        <begin position="37"/>
        <end position="59"/>
    </location>
</feature>
<evidence type="ECO:0000256" key="1">
    <source>
        <dbReference type="ARBA" id="ARBA00022737"/>
    </source>
</evidence>
<feature type="domain" description="Cytochrome c-type biogenesis protein H Ig-like" evidence="5">
    <location>
        <begin position="234"/>
        <end position="341"/>
    </location>
</feature>
<dbReference type="InterPro" id="IPR056412">
    <property type="entry name" value="Ig_CycH"/>
</dbReference>
<evidence type="ECO:0000259" key="5">
    <source>
        <dbReference type="Pfam" id="PF23892"/>
    </source>
</evidence>